<keyword evidence="2" id="KW-0575">Peroxidase</keyword>
<name>A0A1Y5TEW3_9RHOB</name>
<dbReference type="InterPro" id="IPR037120">
    <property type="entry name" value="Haem_peroxidase_sf_animal"/>
</dbReference>
<keyword evidence="3" id="KW-1185">Reference proteome</keyword>
<dbReference type="SUPFAM" id="SSF48113">
    <property type="entry name" value="Heme-dependent peroxidases"/>
    <property type="match status" value="1"/>
</dbReference>
<dbReference type="GO" id="GO:0006979">
    <property type="term" value="P:response to oxidative stress"/>
    <property type="evidence" value="ECO:0007669"/>
    <property type="project" value="InterPro"/>
</dbReference>
<feature type="region of interest" description="Disordered" evidence="1">
    <location>
        <begin position="92"/>
        <end position="118"/>
    </location>
</feature>
<dbReference type="EMBL" id="FWFT01000007">
    <property type="protein sequence ID" value="SLN62279.1"/>
    <property type="molecule type" value="Genomic_DNA"/>
</dbReference>
<dbReference type="Pfam" id="PF03098">
    <property type="entry name" value="An_peroxidase"/>
    <property type="match status" value="1"/>
</dbReference>
<dbReference type="OrthoDB" id="105077at2"/>
<keyword evidence="2" id="KW-0560">Oxidoreductase</keyword>
<evidence type="ECO:0000313" key="3">
    <source>
        <dbReference type="Proteomes" id="UP000193623"/>
    </source>
</evidence>
<protein>
    <submittedName>
        <fullName evidence="2">Animal heme peroxidase</fullName>
    </submittedName>
</protein>
<reference evidence="2 3" key="1">
    <citation type="submission" date="2017-03" db="EMBL/GenBank/DDBJ databases">
        <authorList>
            <person name="Afonso C.L."/>
            <person name="Miller P.J."/>
            <person name="Scott M.A."/>
            <person name="Spackman E."/>
            <person name="Goraichik I."/>
            <person name="Dimitrov K.M."/>
            <person name="Suarez D.L."/>
            <person name="Swayne D.E."/>
        </authorList>
    </citation>
    <scope>NUCLEOTIDE SEQUENCE [LARGE SCALE GENOMIC DNA]</scope>
    <source>
        <strain evidence="2 3">CECT 8397</strain>
    </source>
</reference>
<accession>A0A1Y5TEW3</accession>
<organism evidence="2 3">
    <name type="scientific">Pseudooctadecabacter jejudonensis</name>
    <dbReference type="NCBI Taxonomy" id="1391910"/>
    <lineage>
        <taxon>Bacteria</taxon>
        <taxon>Pseudomonadati</taxon>
        <taxon>Pseudomonadota</taxon>
        <taxon>Alphaproteobacteria</taxon>
        <taxon>Rhodobacterales</taxon>
        <taxon>Paracoccaceae</taxon>
        <taxon>Pseudooctadecabacter</taxon>
    </lineage>
</organism>
<dbReference type="GO" id="GO:0004601">
    <property type="term" value="F:peroxidase activity"/>
    <property type="evidence" value="ECO:0007669"/>
    <property type="project" value="UniProtKB-KW"/>
</dbReference>
<proteinExistence type="predicted"/>
<gene>
    <name evidence="2" type="ORF">PSJ8397_03306</name>
</gene>
<dbReference type="RefSeq" id="WP_085865700.1">
    <property type="nucleotide sequence ID" value="NZ_FWFT01000007.1"/>
</dbReference>
<dbReference type="AlphaFoldDB" id="A0A1Y5TEW3"/>
<sequence length="483" mass="54172">MTTTPSPKISLNFASARMGQCCTVVDPRGLQLKALITDEALPRDLPKLDFTNPDWRRRCMNEKGHIPAGYTYLGQLIGHDAGDSRRADHIPHVQHSTTPQPNDADEDNKGVQIGPNGANNGRYNIIENPLAFETLYGSGPVTLHHLFDPITMLFRVNPRDPFAVNLSHGKNRHIYALYDVRNRDNLMVHQLAVTWMHYHNFVALTFEPDLKRMANWRAGLAIRTFVKARKFVLATWHRVIRDDYLATLLHPDVAAMSDEAMSGIPIIDEATLQHGVFRTFHCMPRADYQMKEAGTQSLLDLLATDLPKRSKGEESGWKLDLARMFDKSNETADKTGISASLTHALRHLIQRDFQTAVDAGPQRLGSPEMIAVIQALPQQTWRDQLTPDALSQAFNSVIAPHIGGDLPAAAFNRMPLYVLLMIEAHLYGGPGHLGPLSSVVFRRKISDLMDRIQYGQDDMPEGGPDELSSMIEITHTLRRNDYV</sequence>
<dbReference type="InterPro" id="IPR019791">
    <property type="entry name" value="Haem_peroxidase_animal"/>
</dbReference>
<evidence type="ECO:0000313" key="2">
    <source>
        <dbReference type="EMBL" id="SLN62279.1"/>
    </source>
</evidence>
<dbReference type="Proteomes" id="UP000193623">
    <property type="component" value="Unassembled WGS sequence"/>
</dbReference>
<dbReference type="InterPro" id="IPR010255">
    <property type="entry name" value="Haem_peroxidase_sf"/>
</dbReference>
<dbReference type="GO" id="GO:0020037">
    <property type="term" value="F:heme binding"/>
    <property type="evidence" value="ECO:0007669"/>
    <property type="project" value="InterPro"/>
</dbReference>
<dbReference type="Gene3D" id="1.10.640.10">
    <property type="entry name" value="Haem peroxidase domain superfamily, animal type"/>
    <property type="match status" value="1"/>
</dbReference>
<evidence type="ECO:0000256" key="1">
    <source>
        <dbReference type="SAM" id="MobiDB-lite"/>
    </source>
</evidence>